<reference evidence="1" key="1">
    <citation type="submission" date="2021-02" db="EMBL/GenBank/DDBJ databases">
        <authorList>
            <person name="Nowell W R."/>
        </authorList>
    </citation>
    <scope>NUCLEOTIDE SEQUENCE</scope>
</reference>
<evidence type="ECO:0000313" key="2">
    <source>
        <dbReference type="Proteomes" id="UP000663824"/>
    </source>
</evidence>
<proteinExistence type="predicted"/>
<sequence length="104" mass="11829">MNFVGEPAEDKLNTPAVSCTIRNGRVENEICFKNMTSYATNFLRVLSEVENKWREIQEEKSRRRLCTSADDVVWDGAAPLINSLLRNASQILFLWATQHGTSQP</sequence>
<organism evidence="1 2">
    <name type="scientific">Rotaria magnacalcarata</name>
    <dbReference type="NCBI Taxonomy" id="392030"/>
    <lineage>
        <taxon>Eukaryota</taxon>
        <taxon>Metazoa</taxon>
        <taxon>Spiralia</taxon>
        <taxon>Gnathifera</taxon>
        <taxon>Rotifera</taxon>
        <taxon>Eurotatoria</taxon>
        <taxon>Bdelloidea</taxon>
        <taxon>Philodinida</taxon>
        <taxon>Philodinidae</taxon>
        <taxon>Rotaria</taxon>
    </lineage>
</organism>
<name>A0A816TNG6_9BILA</name>
<dbReference type="EMBL" id="CAJNRE010010594">
    <property type="protein sequence ID" value="CAF2093855.1"/>
    <property type="molecule type" value="Genomic_DNA"/>
</dbReference>
<dbReference type="AlphaFoldDB" id="A0A816TNG6"/>
<comment type="caution">
    <text evidence="1">The sequence shown here is derived from an EMBL/GenBank/DDBJ whole genome shotgun (WGS) entry which is preliminary data.</text>
</comment>
<gene>
    <name evidence="1" type="ORF">MBJ925_LOCUS21098</name>
</gene>
<accession>A0A816TNG6</accession>
<dbReference type="Proteomes" id="UP000663824">
    <property type="component" value="Unassembled WGS sequence"/>
</dbReference>
<evidence type="ECO:0000313" key="1">
    <source>
        <dbReference type="EMBL" id="CAF2093855.1"/>
    </source>
</evidence>
<protein>
    <submittedName>
        <fullName evidence="1">Uncharacterized protein</fullName>
    </submittedName>
</protein>